<protein>
    <recommendedName>
        <fullName evidence="2">DUF6699 domain-containing protein</fullName>
    </recommendedName>
</protein>
<dbReference type="Pfam" id="PF20415">
    <property type="entry name" value="DUF6699"/>
    <property type="match status" value="1"/>
</dbReference>
<keyword evidence="4" id="KW-1185">Reference proteome</keyword>
<gene>
    <name evidence="3" type="ORF">V5O48_007592</name>
</gene>
<evidence type="ECO:0000313" key="3">
    <source>
        <dbReference type="EMBL" id="KAL0574369.1"/>
    </source>
</evidence>
<organism evidence="3 4">
    <name type="scientific">Marasmius crinis-equi</name>
    <dbReference type="NCBI Taxonomy" id="585013"/>
    <lineage>
        <taxon>Eukaryota</taxon>
        <taxon>Fungi</taxon>
        <taxon>Dikarya</taxon>
        <taxon>Basidiomycota</taxon>
        <taxon>Agaricomycotina</taxon>
        <taxon>Agaricomycetes</taxon>
        <taxon>Agaricomycetidae</taxon>
        <taxon>Agaricales</taxon>
        <taxon>Marasmiineae</taxon>
        <taxon>Marasmiaceae</taxon>
        <taxon>Marasmius</taxon>
    </lineage>
</organism>
<dbReference type="EMBL" id="JBAHYK010000404">
    <property type="protein sequence ID" value="KAL0574369.1"/>
    <property type="molecule type" value="Genomic_DNA"/>
</dbReference>
<feature type="region of interest" description="Disordered" evidence="1">
    <location>
        <begin position="58"/>
        <end position="160"/>
    </location>
</feature>
<comment type="caution">
    <text evidence="3">The sequence shown here is derived from an EMBL/GenBank/DDBJ whole genome shotgun (WGS) entry which is preliminary data.</text>
</comment>
<dbReference type="InterPro" id="IPR046522">
    <property type="entry name" value="DUF6699"/>
</dbReference>
<feature type="region of interest" description="Disordered" evidence="1">
    <location>
        <begin position="18"/>
        <end position="38"/>
    </location>
</feature>
<proteinExistence type="predicted"/>
<feature type="compositionally biased region" description="Low complexity" evidence="1">
    <location>
        <begin position="112"/>
        <end position="124"/>
    </location>
</feature>
<dbReference type="Proteomes" id="UP001465976">
    <property type="component" value="Unassembled WGS sequence"/>
</dbReference>
<feature type="compositionally biased region" description="Basic and acidic residues" evidence="1">
    <location>
        <begin position="138"/>
        <end position="152"/>
    </location>
</feature>
<feature type="compositionally biased region" description="Low complexity" evidence="1">
    <location>
        <begin position="320"/>
        <end position="329"/>
    </location>
</feature>
<evidence type="ECO:0000256" key="1">
    <source>
        <dbReference type="SAM" id="MobiDB-lite"/>
    </source>
</evidence>
<evidence type="ECO:0000313" key="4">
    <source>
        <dbReference type="Proteomes" id="UP001465976"/>
    </source>
</evidence>
<feature type="region of interest" description="Disordered" evidence="1">
    <location>
        <begin position="289"/>
        <end position="335"/>
    </location>
</feature>
<feature type="domain" description="DUF6699" evidence="2">
    <location>
        <begin position="346"/>
        <end position="472"/>
    </location>
</feature>
<name>A0ABR3FGH1_9AGAR</name>
<feature type="compositionally biased region" description="Basic residues" evidence="1">
    <location>
        <begin position="218"/>
        <end position="238"/>
    </location>
</feature>
<reference evidence="3 4" key="1">
    <citation type="submission" date="2024-02" db="EMBL/GenBank/DDBJ databases">
        <title>A draft genome for the cacao thread blight pathogen Marasmius crinis-equi.</title>
        <authorList>
            <person name="Cohen S.P."/>
            <person name="Baruah I.K."/>
            <person name="Amoako-Attah I."/>
            <person name="Bukari Y."/>
            <person name="Meinhardt L.W."/>
            <person name="Bailey B.A."/>
        </authorList>
    </citation>
    <scope>NUCLEOTIDE SEQUENCE [LARGE SCALE GENOMIC DNA]</scope>
    <source>
        <strain evidence="3 4">GH-76</strain>
    </source>
</reference>
<accession>A0ABR3FGH1</accession>
<sequence length="490" mass="55152">MGCLRKFLSSCCGVSGHDSPKQTYTRLPDHEKTADPIRFPPAWNAIGCQDSRYPSPQQLARNLAAASPRGRKHGTVVSAGPSRQQAWPTPEIIPKRVAASFPLLPPRPASAPAPKLAPGAGPRPTKQQSRLRHRREHKRESPDHAGRYERRNGKGPNEPYITAYCAPNHTPIRTTGPPLNITRDHSHNSRFVQNNANVVYNLHARTEQLPNPEIQKLKERRARHEQRSLTRAHTRANARQHPYDPTQVRFDPHEQIIGIEQQYYPSPPPSPPPSRTNVYHAPQLSSSLLYPPTPYPRTRPLPTVSSTISDLASAPHPPKLQKQQSPSPSVTTLHPVLLGTSKPRLSWDLTRKIRPLSQGHFDAPATAPYALRSSTILPFPQEWERNWGSIHVSPRRNGEYVTVGDVLQAIYDYYHTPLTREELDDIDASRHGGRKQVDRAYWDRLVAGGGGRGERRRVDALGQMVMFEGVRMSRSWGTWMLELGYPSSRK</sequence>
<evidence type="ECO:0000259" key="2">
    <source>
        <dbReference type="Pfam" id="PF20415"/>
    </source>
</evidence>
<feature type="region of interest" description="Disordered" evidence="1">
    <location>
        <begin position="218"/>
        <end position="247"/>
    </location>
</feature>